<reference evidence="1" key="1">
    <citation type="submission" date="2010-08" db="EMBL/GenBank/DDBJ databases">
        <authorList>
            <person name="Weinstock G."/>
            <person name="Sodergren E."/>
            <person name="Clifton S."/>
            <person name="Fulton L."/>
            <person name="Fulton B."/>
            <person name="Courtney L."/>
            <person name="Fronick C."/>
            <person name="Harrison M."/>
            <person name="Strong C."/>
            <person name="Farmer C."/>
            <person name="Delahaunty K."/>
            <person name="Markovic C."/>
            <person name="Hall O."/>
            <person name="Minx P."/>
            <person name="Tomlinson C."/>
            <person name="Mitreva M."/>
            <person name="Hou S."/>
            <person name="Chen J."/>
            <person name="Wollam A."/>
            <person name="Pepin K.H."/>
            <person name="Johnson M."/>
            <person name="Bhonagiri V."/>
            <person name="Zhang X."/>
            <person name="Suruliraj S."/>
            <person name="Warren W."/>
            <person name="Chinwalla A."/>
            <person name="Mardis E.R."/>
            <person name="Wilson R.K."/>
        </authorList>
    </citation>
    <scope>NUCLEOTIDE SEQUENCE [LARGE SCALE GENOMIC DNA]</scope>
    <source>
        <strain evidence="1">HL044PA1</strain>
    </source>
</reference>
<comment type="caution">
    <text evidence="1">The sequence shown here is derived from an EMBL/GenBank/DDBJ whole genome shotgun (WGS) entry which is preliminary data.</text>
</comment>
<accession>A0ABP2K8Y1</accession>
<gene>
    <name evidence="1" type="ORF">HMPREF9607_01408</name>
</gene>
<proteinExistence type="predicted"/>
<name>A0ABP2K8Y1_9ACTN</name>
<evidence type="ECO:0000313" key="2">
    <source>
        <dbReference type="Proteomes" id="UP000003179"/>
    </source>
</evidence>
<protein>
    <submittedName>
        <fullName evidence="1">Uncharacterized protein</fullName>
    </submittedName>
</protein>
<organism evidence="1 2">
    <name type="scientific">Cutibacterium modestum HL044PA1</name>
    <dbReference type="NCBI Taxonomy" id="765109"/>
    <lineage>
        <taxon>Bacteria</taxon>
        <taxon>Bacillati</taxon>
        <taxon>Actinomycetota</taxon>
        <taxon>Actinomycetes</taxon>
        <taxon>Propionibacteriales</taxon>
        <taxon>Propionibacteriaceae</taxon>
        <taxon>Cutibacterium</taxon>
        <taxon>Cutibacterium modestum</taxon>
    </lineage>
</organism>
<evidence type="ECO:0000313" key="1">
    <source>
        <dbReference type="EMBL" id="EFS92464.1"/>
    </source>
</evidence>
<dbReference type="EMBL" id="ADZU01000023">
    <property type="protein sequence ID" value="EFS92464.1"/>
    <property type="molecule type" value="Genomic_DNA"/>
</dbReference>
<keyword evidence="2" id="KW-1185">Reference proteome</keyword>
<sequence>MIIIFMHAIFAGPSNRFWRRSPRIPQPRTPISCHIARADDFPTLHTKPQTQIAATSAPALAQVYENRATEHRDTGKIDELYKEVEKDIELADSKT</sequence>
<dbReference type="Proteomes" id="UP000003179">
    <property type="component" value="Unassembled WGS sequence"/>
</dbReference>